<organism evidence="2 3">
    <name type="scientific">Peronospora destructor</name>
    <dbReference type="NCBI Taxonomy" id="86335"/>
    <lineage>
        <taxon>Eukaryota</taxon>
        <taxon>Sar</taxon>
        <taxon>Stramenopiles</taxon>
        <taxon>Oomycota</taxon>
        <taxon>Peronosporomycetes</taxon>
        <taxon>Peronosporales</taxon>
        <taxon>Peronosporaceae</taxon>
        <taxon>Peronospora</taxon>
    </lineage>
</organism>
<proteinExistence type="predicted"/>
<dbReference type="AlphaFoldDB" id="A0AAV0USF2"/>
<evidence type="ECO:0000313" key="2">
    <source>
        <dbReference type="EMBL" id="CAI5738201.1"/>
    </source>
</evidence>
<protein>
    <submittedName>
        <fullName evidence="2">Uncharacterized protein</fullName>
    </submittedName>
</protein>
<sequence length="177" mass="20204">MSGRPYARNACAPYMGPRDLEAILPHTFSLEVPARVLDAKHEAIRSAIHRRCMQKNWRKLISIRRCRRIGDFAAEGAREASKNEMKQAQQTKDTEGEEDTVGAAKEQLQELELKLQGLTDQKHAKFQLLKDILVEEARSKTTGSGATASLTTQRRDVWKFRSLIRCSVQRKCKRQIL</sequence>
<accession>A0AAV0USF2</accession>
<gene>
    <name evidence="2" type="ORF">PDE001_LOCUS6838</name>
</gene>
<evidence type="ECO:0000313" key="3">
    <source>
        <dbReference type="Proteomes" id="UP001162029"/>
    </source>
</evidence>
<dbReference type="Proteomes" id="UP001162029">
    <property type="component" value="Unassembled WGS sequence"/>
</dbReference>
<name>A0AAV0USF2_9STRA</name>
<evidence type="ECO:0000256" key="1">
    <source>
        <dbReference type="SAM" id="MobiDB-lite"/>
    </source>
</evidence>
<feature type="region of interest" description="Disordered" evidence="1">
    <location>
        <begin position="77"/>
        <end position="103"/>
    </location>
</feature>
<dbReference type="EMBL" id="CANTFM010001318">
    <property type="protein sequence ID" value="CAI5738201.1"/>
    <property type="molecule type" value="Genomic_DNA"/>
</dbReference>
<keyword evidence="3" id="KW-1185">Reference proteome</keyword>
<reference evidence="2" key="1">
    <citation type="submission" date="2022-12" db="EMBL/GenBank/DDBJ databases">
        <authorList>
            <person name="Webb A."/>
        </authorList>
    </citation>
    <scope>NUCLEOTIDE SEQUENCE</scope>
    <source>
        <strain evidence="2">Pd1</strain>
    </source>
</reference>
<comment type="caution">
    <text evidence="2">The sequence shown here is derived from an EMBL/GenBank/DDBJ whole genome shotgun (WGS) entry which is preliminary data.</text>
</comment>